<evidence type="ECO:0000313" key="2">
    <source>
        <dbReference type="EMBL" id="ONL93961.1"/>
    </source>
</evidence>
<accession>A0A1D6JPN4</accession>
<dbReference type="SUPFAM" id="SSF52540">
    <property type="entry name" value="P-loop containing nucleoside triphosphate hydrolases"/>
    <property type="match status" value="1"/>
</dbReference>
<proteinExistence type="predicted"/>
<dbReference type="PANTHER" id="PTHR31245:SF31">
    <property type="entry name" value="OS02G0184500 PROTEIN"/>
    <property type="match status" value="1"/>
</dbReference>
<dbReference type="Pfam" id="PF01926">
    <property type="entry name" value="MMR_HSR1"/>
    <property type="match status" value="1"/>
</dbReference>
<name>A0A1D6JPN4_MAIZE</name>
<dbReference type="PANTHER" id="PTHR31245">
    <property type="entry name" value="UBIQUITIN SYSTEM COMPONENT CUE PROTEIN"/>
    <property type="match status" value="1"/>
</dbReference>
<reference evidence="2" key="1">
    <citation type="submission" date="2015-12" db="EMBL/GenBank/DDBJ databases">
        <title>Update maize B73 reference genome by single molecule sequencing technologies.</title>
        <authorList>
            <consortium name="Maize Genome Sequencing Project"/>
            <person name="Ware D."/>
        </authorList>
    </citation>
    <scope>NUCLEOTIDE SEQUENCE [LARGE SCALE GENOMIC DNA]</scope>
    <source>
        <tissue evidence="2">Seedling</tissue>
    </source>
</reference>
<protein>
    <submittedName>
        <fullName evidence="2">Uncharacterized protein</fullName>
    </submittedName>
</protein>
<dbReference type="SMR" id="A0A1D6JPN4"/>
<dbReference type="STRING" id="4577.A0A1D6JPN4"/>
<evidence type="ECO:0000256" key="1">
    <source>
        <dbReference type="SAM" id="MobiDB-lite"/>
    </source>
</evidence>
<dbReference type="InParanoid" id="A0A1D6JPN4"/>
<sequence>MVAMMHGLRRMFVAHNSKSWAHRDEQSTAFASTSTSVSPNIRAASTLHNSPIRENAVLKRGVAIQHERQKEFDVRTQEVDSLKEMVNCDTWFDADKHLKQAQQNNSMPVRVHTHMVLPRLRIHPRSHPALHPAGSPAALPQPAALLRSIPPSIHRQPRILASLTSSAGEGFDVTKSGDARVGLVGIPSVGKSTLLNKLTWTFSEVQIQLQLTIEAQGRYLQMIIEEQQKLGGSIKASEDQKLSDSPPSLDDYPEIMQPSPKKPRIDALSPDSERDTTQPEFESHLIGPWDHGIAFPLEEFKADPTMSKS</sequence>
<dbReference type="InterPro" id="IPR027417">
    <property type="entry name" value="P-loop_NTPase"/>
</dbReference>
<dbReference type="InterPro" id="IPR006073">
    <property type="entry name" value="GTP-bd"/>
</dbReference>
<dbReference type="EMBL" id="CM007647">
    <property type="protein sequence ID" value="ONL93961.1"/>
    <property type="molecule type" value="Genomic_DNA"/>
</dbReference>
<dbReference type="GO" id="GO:0005525">
    <property type="term" value="F:GTP binding"/>
    <property type="evidence" value="ECO:0007669"/>
    <property type="project" value="InterPro"/>
</dbReference>
<gene>
    <name evidence="2" type="ORF">ZEAMMB73_Zm00001d027791</name>
</gene>
<dbReference type="Gene3D" id="3.40.50.300">
    <property type="entry name" value="P-loop containing nucleotide triphosphate hydrolases"/>
    <property type="match status" value="1"/>
</dbReference>
<organism evidence="2">
    <name type="scientific">Zea mays</name>
    <name type="common">Maize</name>
    <dbReference type="NCBI Taxonomy" id="4577"/>
    <lineage>
        <taxon>Eukaryota</taxon>
        <taxon>Viridiplantae</taxon>
        <taxon>Streptophyta</taxon>
        <taxon>Embryophyta</taxon>
        <taxon>Tracheophyta</taxon>
        <taxon>Spermatophyta</taxon>
        <taxon>Magnoliopsida</taxon>
        <taxon>Liliopsida</taxon>
        <taxon>Poales</taxon>
        <taxon>Poaceae</taxon>
        <taxon>PACMAD clade</taxon>
        <taxon>Panicoideae</taxon>
        <taxon>Andropogonodae</taxon>
        <taxon>Andropogoneae</taxon>
        <taxon>Tripsacinae</taxon>
        <taxon>Zea</taxon>
    </lineage>
</organism>
<dbReference type="AlphaFoldDB" id="A0A1D6JPN4"/>
<feature type="compositionally biased region" description="Basic and acidic residues" evidence="1">
    <location>
        <begin position="271"/>
        <end position="283"/>
    </location>
</feature>
<dbReference type="ExpressionAtlas" id="A0A1D6JPN4">
    <property type="expression patterns" value="baseline and differential"/>
</dbReference>
<feature type="region of interest" description="Disordered" evidence="1">
    <location>
        <begin position="234"/>
        <end position="289"/>
    </location>
</feature>